<name>A0ABP3A236_9FLAO</name>
<dbReference type="EMBL" id="AVFO01000026">
    <property type="protein sequence ID" value="ESU25791.1"/>
    <property type="molecule type" value="Genomic_DNA"/>
</dbReference>
<organism evidence="1 2">
    <name type="scientific">Flavobacterium saliperosum S13</name>
    <dbReference type="NCBI Taxonomy" id="1341155"/>
    <lineage>
        <taxon>Bacteria</taxon>
        <taxon>Pseudomonadati</taxon>
        <taxon>Bacteroidota</taxon>
        <taxon>Flavobacteriia</taxon>
        <taxon>Flavobacteriales</taxon>
        <taxon>Flavobacteriaceae</taxon>
        <taxon>Flavobacterium</taxon>
    </lineage>
</organism>
<keyword evidence="2" id="KW-1185">Reference proteome</keyword>
<evidence type="ECO:0000313" key="2">
    <source>
        <dbReference type="Proteomes" id="UP000018234"/>
    </source>
</evidence>
<comment type="caution">
    <text evidence="1">The sequence shown here is derived from an EMBL/GenBank/DDBJ whole genome shotgun (WGS) entry which is preliminary data.</text>
</comment>
<evidence type="ECO:0000313" key="1">
    <source>
        <dbReference type="EMBL" id="ESU25791.1"/>
    </source>
</evidence>
<accession>A0ABP3A236</accession>
<evidence type="ECO:0008006" key="3">
    <source>
        <dbReference type="Google" id="ProtNLM"/>
    </source>
</evidence>
<reference evidence="1 2" key="1">
    <citation type="submission" date="2013-08" db="EMBL/GenBank/DDBJ databases">
        <title>Flavobacterium saliperosum type strain genome sequencing.</title>
        <authorList>
            <person name="Lee K."/>
            <person name="Yi H."/>
            <person name="Park S."/>
            <person name="Chun J."/>
        </authorList>
    </citation>
    <scope>NUCLEOTIDE SEQUENCE [LARGE SCALE GENOMIC DNA]</scope>
    <source>
        <strain evidence="1 2">S13</strain>
    </source>
</reference>
<sequence>MRFLLFFLTKKDFFMKKNKKNNTKNYNKHLTFIFFKTNQ</sequence>
<proteinExistence type="predicted"/>
<dbReference type="Proteomes" id="UP000018234">
    <property type="component" value="Unassembled WGS sequence"/>
</dbReference>
<protein>
    <recommendedName>
        <fullName evidence="3">Photosystem II protein I</fullName>
    </recommendedName>
</protein>
<gene>
    <name evidence="1" type="ORF">FSS13T_14230</name>
</gene>